<feature type="repeat" description="ANK" evidence="11">
    <location>
        <begin position="186"/>
        <end position="218"/>
    </location>
</feature>
<dbReference type="Gene3D" id="1.25.40.20">
    <property type="entry name" value="Ankyrin repeat-containing domain"/>
    <property type="match status" value="5"/>
</dbReference>
<keyword evidence="4 13" id="KW-0812">Transmembrane</keyword>
<feature type="repeat" description="ANK" evidence="11">
    <location>
        <begin position="144"/>
        <end position="185"/>
    </location>
</feature>
<dbReference type="InterPro" id="IPR036770">
    <property type="entry name" value="Ankyrin_rpt-contain_sf"/>
</dbReference>
<evidence type="ECO:0000256" key="2">
    <source>
        <dbReference type="ARBA" id="ARBA00022448"/>
    </source>
</evidence>
<feature type="repeat" description="ANK" evidence="11">
    <location>
        <begin position="614"/>
        <end position="646"/>
    </location>
</feature>
<dbReference type="PRINTS" id="PR01415">
    <property type="entry name" value="ANKYRIN"/>
</dbReference>
<evidence type="ECO:0000313" key="16">
    <source>
        <dbReference type="Proteomes" id="UP000663828"/>
    </source>
</evidence>
<feature type="repeat" description="ANK" evidence="11">
    <location>
        <begin position="325"/>
        <end position="357"/>
    </location>
</feature>
<feature type="region of interest" description="Disordered" evidence="12">
    <location>
        <begin position="720"/>
        <end position="744"/>
    </location>
</feature>
<evidence type="ECO:0000256" key="3">
    <source>
        <dbReference type="ARBA" id="ARBA00022606"/>
    </source>
</evidence>
<feature type="transmembrane region" description="Helical" evidence="13">
    <location>
        <begin position="993"/>
        <end position="1014"/>
    </location>
</feature>
<evidence type="ECO:0000256" key="5">
    <source>
        <dbReference type="ARBA" id="ARBA00022737"/>
    </source>
</evidence>
<evidence type="ECO:0000313" key="15">
    <source>
        <dbReference type="EMBL" id="CAF0904534.1"/>
    </source>
</evidence>
<dbReference type="Pfam" id="PF13637">
    <property type="entry name" value="Ank_4"/>
    <property type="match status" value="2"/>
</dbReference>
<accession>A0A813ZV88</accession>
<evidence type="ECO:0000256" key="7">
    <source>
        <dbReference type="ARBA" id="ARBA00023043"/>
    </source>
</evidence>
<keyword evidence="7 11" id="KW-0040">ANK repeat</keyword>
<keyword evidence="10" id="KW-0407">Ion channel</keyword>
<protein>
    <recommendedName>
        <fullName evidence="14">Ion transport domain-containing protein</fullName>
    </recommendedName>
</protein>
<dbReference type="InterPro" id="IPR052076">
    <property type="entry name" value="TRP_cation_channel"/>
</dbReference>
<dbReference type="Proteomes" id="UP000663828">
    <property type="component" value="Unassembled WGS sequence"/>
</dbReference>
<dbReference type="Pfam" id="PF00520">
    <property type="entry name" value="Ion_trans"/>
    <property type="match status" value="1"/>
</dbReference>
<dbReference type="PANTHER" id="PTHR47143">
    <property type="entry name" value="TRANSIENT RECEPTOR POTENTIAL CATION CHANNEL PROTEIN PAINLESS"/>
    <property type="match status" value="1"/>
</dbReference>
<dbReference type="Pfam" id="PF00023">
    <property type="entry name" value="Ank"/>
    <property type="match status" value="1"/>
</dbReference>
<keyword evidence="3" id="KW-0716">Sensory transduction</keyword>
<dbReference type="GO" id="GO:0005216">
    <property type="term" value="F:monoatomic ion channel activity"/>
    <property type="evidence" value="ECO:0007669"/>
    <property type="project" value="InterPro"/>
</dbReference>
<evidence type="ECO:0000256" key="4">
    <source>
        <dbReference type="ARBA" id="ARBA00022692"/>
    </source>
</evidence>
<feature type="transmembrane region" description="Helical" evidence="13">
    <location>
        <begin position="1098"/>
        <end position="1121"/>
    </location>
</feature>
<feature type="domain" description="Ion transport" evidence="14">
    <location>
        <begin position="870"/>
        <end position="1127"/>
    </location>
</feature>
<evidence type="ECO:0000256" key="6">
    <source>
        <dbReference type="ARBA" id="ARBA00022989"/>
    </source>
</evidence>
<comment type="subcellular location">
    <subcellularLocation>
        <location evidence="1">Membrane</location>
        <topology evidence="1">Multi-pass membrane protein</topology>
    </subcellularLocation>
</comment>
<dbReference type="Gene3D" id="1.10.287.70">
    <property type="match status" value="1"/>
</dbReference>
<evidence type="ECO:0000256" key="12">
    <source>
        <dbReference type="SAM" id="MobiDB-lite"/>
    </source>
</evidence>
<feature type="repeat" description="ANK" evidence="11">
    <location>
        <begin position="219"/>
        <end position="251"/>
    </location>
</feature>
<feature type="region of interest" description="Disordered" evidence="12">
    <location>
        <begin position="37"/>
        <end position="63"/>
    </location>
</feature>
<feature type="repeat" description="ANK" evidence="11">
    <location>
        <begin position="471"/>
        <end position="503"/>
    </location>
</feature>
<evidence type="ECO:0000259" key="14">
    <source>
        <dbReference type="Pfam" id="PF00520"/>
    </source>
</evidence>
<feature type="transmembrane region" description="Helical" evidence="13">
    <location>
        <begin position="965"/>
        <end position="981"/>
    </location>
</feature>
<dbReference type="PROSITE" id="PS50297">
    <property type="entry name" value="ANK_REP_REGION"/>
    <property type="match status" value="7"/>
</dbReference>
<dbReference type="PROSITE" id="PS50088">
    <property type="entry name" value="ANK_REPEAT"/>
    <property type="match status" value="9"/>
</dbReference>
<dbReference type="InterPro" id="IPR005821">
    <property type="entry name" value="Ion_trans_dom"/>
</dbReference>
<feature type="compositionally biased region" description="Basic residues" evidence="12">
    <location>
        <begin position="733"/>
        <end position="743"/>
    </location>
</feature>
<dbReference type="Pfam" id="PF12796">
    <property type="entry name" value="Ank_2"/>
    <property type="match status" value="4"/>
</dbReference>
<feature type="transmembrane region" description="Helical" evidence="13">
    <location>
        <begin position="1034"/>
        <end position="1056"/>
    </location>
</feature>
<feature type="repeat" description="ANK" evidence="11">
    <location>
        <begin position="548"/>
        <end position="580"/>
    </location>
</feature>
<keyword evidence="6 13" id="KW-1133">Transmembrane helix</keyword>
<keyword evidence="9 13" id="KW-0472">Membrane</keyword>
<evidence type="ECO:0000256" key="11">
    <source>
        <dbReference type="PROSITE-ProRule" id="PRU00023"/>
    </source>
</evidence>
<comment type="caution">
    <text evidence="15">The sequence shown here is derived from an EMBL/GenBank/DDBJ whole genome shotgun (WGS) entry which is preliminary data.</text>
</comment>
<proteinExistence type="predicted"/>
<reference evidence="15" key="1">
    <citation type="submission" date="2021-02" db="EMBL/GenBank/DDBJ databases">
        <authorList>
            <person name="Nowell W R."/>
        </authorList>
    </citation>
    <scope>NUCLEOTIDE SEQUENCE</scope>
</reference>
<keyword evidence="2" id="KW-0813">Transport</keyword>
<gene>
    <name evidence="15" type="ORF">XAT740_LOCUS8204</name>
</gene>
<keyword evidence="8" id="KW-0406">Ion transport</keyword>
<keyword evidence="16" id="KW-1185">Reference proteome</keyword>
<feature type="transmembrane region" description="Helical" evidence="13">
    <location>
        <begin position="870"/>
        <end position="891"/>
    </location>
</feature>
<organism evidence="15 16">
    <name type="scientific">Adineta ricciae</name>
    <name type="common">Rotifer</name>
    <dbReference type="NCBI Taxonomy" id="249248"/>
    <lineage>
        <taxon>Eukaryota</taxon>
        <taxon>Metazoa</taxon>
        <taxon>Spiralia</taxon>
        <taxon>Gnathifera</taxon>
        <taxon>Rotifera</taxon>
        <taxon>Eurotatoria</taxon>
        <taxon>Bdelloidea</taxon>
        <taxon>Adinetida</taxon>
        <taxon>Adinetidae</taxon>
        <taxon>Adineta</taxon>
    </lineage>
</organism>
<feature type="compositionally biased region" description="Basic residues" evidence="12">
    <location>
        <begin position="48"/>
        <end position="57"/>
    </location>
</feature>
<evidence type="ECO:0000256" key="1">
    <source>
        <dbReference type="ARBA" id="ARBA00004141"/>
    </source>
</evidence>
<dbReference type="SUPFAM" id="SSF48403">
    <property type="entry name" value="Ankyrin repeat"/>
    <property type="match status" value="2"/>
</dbReference>
<evidence type="ECO:0000256" key="13">
    <source>
        <dbReference type="SAM" id="Phobius"/>
    </source>
</evidence>
<dbReference type="InterPro" id="IPR002110">
    <property type="entry name" value="Ankyrin_rpt"/>
</dbReference>
<dbReference type="SMART" id="SM00248">
    <property type="entry name" value="ANK"/>
    <property type="match status" value="15"/>
</dbReference>
<name>A0A813ZV88_ADIRI</name>
<feature type="repeat" description="ANK" evidence="11">
    <location>
        <begin position="394"/>
        <end position="426"/>
    </location>
</feature>
<feature type="repeat" description="ANK" evidence="11">
    <location>
        <begin position="292"/>
        <end position="324"/>
    </location>
</feature>
<dbReference type="EMBL" id="CAJNOR010000405">
    <property type="protein sequence ID" value="CAF0904534.1"/>
    <property type="molecule type" value="Genomic_DNA"/>
</dbReference>
<keyword evidence="5" id="KW-0677">Repeat</keyword>
<dbReference type="GO" id="GO:1902495">
    <property type="term" value="C:transmembrane transporter complex"/>
    <property type="evidence" value="ECO:0007669"/>
    <property type="project" value="TreeGrafter"/>
</dbReference>
<evidence type="ECO:0000256" key="9">
    <source>
        <dbReference type="ARBA" id="ARBA00023136"/>
    </source>
</evidence>
<evidence type="ECO:0000256" key="8">
    <source>
        <dbReference type="ARBA" id="ARBA00023065"/>
    </source>
</evidence>
<evidence type="ECO:0000256" key="10">
    <source>
        <dbReference type="ARBA" id="ARBA00023303"/>
    </source>
</evidence>
<sequence length="1296" mass="147751">MKPSISAIVGRSDQNLSSALNSLTDIHVRFATDNDDGHALLPHSENKRNKKAAKRRLNTTNDLDRQLSTTQSKIDQFQAARYGNLEQLEHLYAQNKSNAKIFFSRLDPETKLSALHYAARFHHLNICRFLIEKCHVDKNKAGEDGMTPLHYIARFRVEKDSQTKEYEQVVEYLIQCRADINARDDFAATPLHHACERDNILCAQILLSANANIEAADRQEMHPLHSASFYGSVDTACLLIRRDADVLAVDKTNSIPFAHACRNSHYGILEKFFTVFSQHEKANEVIEQKDAEGNTLLHLAVASANVQIVDLLLSKNADPSAKREDGQTPIHLCAKNDSVEILEKLVEAKGDINDVDVGAETILHKAASHNKENVLRYVLSKQTSTDLIKKKSNDGATALLSASTFGHAKCVELLLEAGADMFNDRDKRERGPIYLASFSNHVQTLEILLQHAEQHGKTDKEKLSVNEIDRYSRTALHAAAELGHVEIVNVLLRRGASLAMKDDDEYTPLMLACKKNRLDVLKLLIEYISEHYQTARDRLSFFEERDDASNTALHISAAEGHSSIIKLLLEQGCDLRAKNIISSLPIHCAAERGRYNSVRTLIEQHSQIDPNDKNGQTPLHLAARNGHSDVVKLLLKNGAQINKRTTNGDNCLDLAINYNQYNVAEMLVNDRDWALILRNARYDKQTNQWDTPLRKLIRKRPDIALTVLDKCCAIRTQTKVEQVPSENDDPNSKTKKKKKKQKKSTVENIIELGEQMNNQATALDASGLTKDESQLQKMKFDYTYEFLDDQFVTSLWETEKQLTDDPFEPDGRLYPGIIDQVLDRKSLQLNHPFTLMVEKNREQLLDHPLVHSLLNYKWTLYARYVYYTNFLFYLLFVASLTTYVFVAFAPYRFGITHDQMKESSCFDLCSFVKENRTEELANLQKHITTIHVFQWIVIVLAAMQIVKELFQVVSERLDYINLENAVELSAFILAIIFAVDLNSCSREIGYRCVVQWQVGALGVFLAWFALVLFIQKFPRFGIFVVMLTDILRTFSRFFLVFFLFIIGFALAFHMLLQNHNPFQHFGNSLLKTCVMMIGEFEYEGIFHGDDANYFGITYFFFIIFIIVMSIIIMNLLVGLAVDDIASVMRVATVKRLEMRVKLTLDVERQLPFKRFFSSIRRYRTITYHPTSWQKFLKKVFRIDIQTEFDKNLARLEERGLIATAGSQDSKTMSTTAPKLDDRAKSTAAAIGSSGVGLPADWLTTMHTQINTKYHEFNRHMTDLKTQQEKINNILQQFPAATASRQSSRLTFTPTSV</sequence>
<dbReference type="PANTHER" id="PTHR47143:SF3">
    <property type="entry name" value="PWWP DOMAIN-CONTAINING PROTEIN"/>
    <property type="match status" value="1"/>
</dbReference>